<proteinExistence type="predicted"/>
<name>A0AAU2VC90_9ACTN</name>
<evidence type="ECO:0000313" key="3">
    <source>
        <dbReference type="EMBL" id="WTW64890.1"/>
    </source>
</evidence>
<evidence type="ECO:0000259" key="2">
    <source>
        <dbReference type="Pfam" id="PF13625"/>
    </source>
</evidence>
<keyword evidence="3" id="KW-0067">ATP-binding</keyword>
<keyword evidence="3" id="KW-0378">Hydrolase</keyword>
<accession>A0AAU2VC90</accession>
<organism evidence="3">
    <name type="scientific">Streptomyces sp. NBC_00003</name>
    <dbReference type="NCBI Taxonomy" id="2903608"/>
    <lineage>
        <taxon>Bacteria</taxon>
        <taxon>Bacillati</taxon>
        <taxon>Actinomycetota</taxon>
        <taxon>Actinomycetes</taxon>
        <taxon>Kitasatosporales</taxon>
        <taxon>Streptomycetaceae</taxon>
        <taxon>Streptomyces</taxon>
    </lineage>
</organism>
<evidence type="ECO:0000256" key="1">
    <source>
        <dbReference type="SAM" id="MobiDB-lite"/>
    </source>
</evidence>
<dbReference type="EMBL" id="CP108318">
    <property type="protein sequence ID" value="WTW64890.1"/>
    <property type="molecule type" value="Genomic_DNA"/>
</dbReference>
<dbReference type="AlphaFoldDB" id="A0AAU2VC90"/>
<keyword evidence="3" id="KW-0547">Nucleotide-binding</keyword>
<sequence length="799" mass="85425">MKSTTALKNWLAGLTVEELSALLELRSLPQASGYGHPVRTVEDLAVHLLSDASVDHALNALHAGDLDVLVAIAQLADAEYGPVPGQRDPDRPWNSRLEPVDPAERALEREAVLCRLAPAPAMRMLVEEALARLAAQALLLPPHTKKIMVPALLHRNSAALQGYGRTVDVLLTGAFNAPEVHAIAEHLGLEKAGTRGACQRRIVAFFQDLGRVRALAAQAPPAARDLLDALVPGPPLLRTHCFMTRYGAYAGVNSKFIVRPGGSGDPGTDWLAARGMLLPAGYDLAELPYEVAHALREDALPDLQLTPPALTRTVPTPAGSQGQAQAAASTAAWHAELVLRTVASAAPTLRKAGGLTVRDTKRIAKDTGISAQEVRLWLDLAANADLLRPHQEPDIPAPRGRQRDRSHASQTPVRLLPTECYDAWITKLPARRMVPLLATWVATPEIFTYWPTDADQSPIALIQPADPLAIVVRHGILDALATLPTGHAPAPGDLDELLACAAWFSPSLTEFLDSDDLHERAQAVLADAELLGVTAHHALTPLGHALRALLEAGADRYFPAIPGTGPSLKDHPALADAVTQLSEALEALLPAPRTTARFQADLTATVTGTAAPDLTDLLATVAERESEGHAIVWRITPTTLRRAFDTGLDADTLLTQLSEVSEDDTPLPQPLTYTIKDVARTHGQLRVVRSACCIRSDDEHLLTEVAATRSLTKLGLRKIAPTVLISTVSPSDTLAALRTAGYTPVLEAETGTTILERAPQERAEAQMPPLSRTHPRHPGPTSASALALQLLHTQNSPTS</sequence>
<feature type="region of interest" description="Disordered" evidence="1">
    <location>
        <begin position="757"/>
        <end position="782"/>
    </location>
</feature>
<gene>
    <name evidence="3" type="ORF">OG549_31940</name>
</gene>
<reference evidence="3" key="1">
    <citation type="submission" date="2022-10" db="EMBL/GenBank/DDBJ databases">
        <title>The complete genomes of actinobacterial strains from the NBC collection.</title>
        <authorList>
            <person name="Joergensen T.S."/>
            <person name="Alvarez Arevalo M."/>
            <person name="Sterndorff E.B."/>
            <person name="Faurdal D."/>
            <person name="Vuksanovic O."/>
            <person name="Mourched A.-S."/>
            <person name="Charusanti P."/>
            <person name="Shaw S."/>
            <person name="Blin K."/>
            <person name="Weber T."/>
        </authorList>
    </citation>
    <scope>NUCLEOTIDE SEQUENCE</scope>
    <source>
        <strain evidence="3">NBC_00003</strain>
    </source>
</reference>
<dbReference type="GO" id="GO:0004386">
    <property type="term" value="F:helicase activity"/>
    <property type="evidence" value="ECO:0007669"/>
    <property type="project" value="UniProtKB-KW"/>
</dbReference>
<keyword evidence="3" id="KW-0347">Helicase</keyword>
<dbReference type="Pfam" id="PF13625">
    <property type="entry name" value="Helicase_C_3"/>
    <property type="match status" value="1"/>
</dbReference>
<feature type="region of interest" description="Disordered" evidence="1">
    <location>
        <begin position="389"/>
        <end position="412"/>
    </location>
</feature>
<feature type="domain" description="Helicase XPB/Ssl2 N-terminal" evidence="2">
    <location>
        <begin position="599"/>
        <end position="720"/>
    </location>
</feature>
<protein>
    <submittedName>
        <fullName evidence="3">Helicase-associated domain-containing protein</fullName>
    </submittedName>
</protein>
<dbReference type="InterPro" id="IPR032830">
    <property type="entry name" value="XPB/Ssl2_N"/>
</dbReference>